<feature type="compositionally biased region" description="Low complexity" evidence="1">
    <location>
        <begin position="561"/>
        <end position="570"/>
    </location>
</feature>
<accession>A0AAW0CEY3</accession>
<evidence type="ECO:0000313" key="2">
    <source>
        <dbReference type="EMBL" id="KAK7037755.1"/>
    </source>
</evidence>
<keyword evidence="3" id="KW-1185">Reference proteome</keyword>
<evidence type="ECO:0000313" key="3">
    <source>
        <dbReference type="Proteomes" id="UP001383192"/>
    </source>
</evidence>
<dbReference type="Proteomes" id="UP001383192">
    <property type="component" value="Unassembled WGS sequence"/>
</dbReference>
<feature type="region of interest" description="Disordered" evidence="1">
    <location>
        <begin position="439"/>
        <end position="497"/>
    </location>
</feature>
<protein>
    <submittedName>
        <fullName evidence="2">Uncharacterized protein</fullName>
    </submittedName>
</protein>
<feature type="region of interest" description="Disordered" evidence="1">
    <location>
        <begin position="342"/>
        <end position="390"/>
    </location>
</feature>
<sequence>MAGLVETEPSSSSSIPHSTDESPRSKQITNLTINVQTAMEWKPQALQERTNSSNTTQNFYLASHAVPSTSYTPDTSYTFGVPNPTNLPNTGGSSDGSYSGFGSTSNSYDSPLPSRTRRYFQPYSVPSTIHTPLSAASQPEPSTSSSPSLSQTRSASTATTNTVATSHTDFRFPSSSKTSSSSRRPSSSTIRAVKPNTSRRPSGDPMTRRQRRYTVAESSLSSTLSYLLPLQDQLDSAAYASQREIDGLGRAIETIDEKLKDDQARLDVLATPEGNYEEWRDERWRCMKRVEMLEAEKKSLELNLKESKGGAKRSKIIIPPQGQDVGLDQKQLRRERNLQRFLSGAASPTRKSLTFNSSPSTSRKGRHKNHASLPVARPRRMTMSDVQPMKLRPLSIEETLVQRLKGRSVNSTVTGVPIPAAEQVPAPESIDAVRASRPNHLRSPISPSSLQSPLESVVEGVEDDDDDETESGLASSISEDLPQPRLRSIPVGYPRSESIYDPSTGTVIIYRDHSDSSFDVDMDNIEVEIPSYAQDLFMHFEEERGEFDVDLGRTLATRQRPFSTPSSSPFKKSHRSPSRYGSLVGLRDISPIKSKPRSRPDSMVDSLASASPSRVSFAEGSEESKAKDKDAPIGKRLRRKLSKKIFMR</sequence>
<feature type="compositionally biased region" description="Low complexity" evidence="1">
    <location>
        <begin position="91"/>
        <end position="105"/>
    </location>
</feature>
<feature type="compositionally biased region" description="Acidic residues" evidence="1">
    <location>
        <begin position="460"/>
        <end position="470"/>
    </location>
</feature>
<organism evidence="2 3">
    <name type="scientific">Paramarasmius palmivorus</name>
    <dbReference type="NCBI Taxonomy" id="297713"/>
    <lineage>
        <taxon>Eukaryota</taxon>
        <taxon>Fungi</taxon>
        <taxon>Dikarya</taxon>
        <taxon>Basidiomycota</taxon>
        <taxon>Agaricomycotina</taxon>
        <taxon>Agaricomycetes</taxon>
        <taxon>Agaricomycetidae</taxon>
        <taxon>Agaricales</taxon>
        <taxon>Marasmiineae</taxon>
        <taxon>Marasmiaceae</taxon>
        <taxon>Paramarasmius</taxon>
    </lineage>
</organism>
<dbReference type="AlphaFoldDB" id="A0AAW0CEY3"/>
<feature type="compositionally biased region" description="Low complexity" evidence="1">
    <location>
        <begin position="1"/>
        <end position="17"/>
    </location>
</feature>
<comment type="caution">
    <text evidence="2">The sequence shown here is derived from an EMBL/GenBank/DDBJ whole genome shotgun (WGS) entry which is preliminary data.</text>
</comment>
<name>A0AAW0CEY3_9AGAR</name>
<feature type="compositionally biased region" description="Basic and acidic residues" evidence="1">
    <location>
        <begin position="622"/>
        <end position="633"/>
    </location>
</feature>
<evidence type="ECO:0000256" key="1">
    <source>
        <dbReference type="SAM" id="MobiDB-lite"/>
    </source>
</evidence>
<feature type="compositionally biased region" description="Polar residues" evidence="1">
    <location>
        <begin position="349"/>
        <end position="362"/>
    </location>
</feature>
<feature type="compositionally biased region" description="Low complexity" evidence="1">
    <location>
        <begin position="134"/>
        <end position="189"/>
    </location>
</feature>
<feature type="compositionally biased region" description="Low complexity" evidence="1">
    <location>
        <begin position="67"/>
        <end position="78"/>
    </location>
</feature>
<feature type="region of interest" description="Disordered" evidence="1">
    <location>
        <begin position="67"/>
        <end position="118"/>
    </location>
</feature>
<feature type="region of interest" description="Disordered" evidence="1">
    <location>
        <begin position="130"/>
        <end position="212"/>
    </location>
</feature>
<feature type="compositionally biased region" description="Basic residues" evidence="1">
    <location>
        <begin position="635"/>
        <end position="648"/>
    </location>
</feature>
<feature type="region of interest" description="Disordered" evidence="1">
    <location>
        <begin position="1"/>
        <end position="29"/>
    </location>
</feature>
<proteinExistence type="predicted"/>
<feature type="compositionally biased region" description="Low complexity" evidence="1">
    <location>
        <begin position="441"/>
        <end position="459"/>
    </location>
</feature>
<feature type="region of interest" description="Disordered" evidence="1">
    <location>
        <begin position="558"/>
        <end position="648"/>
    </location>
</feature>
<reference evidence="2 3" key="1">
    <citation type="submission" date="2024-01" db="EMBL/GenBank/DDBJ databases">
        <title>A draft genome for a cacao thread blight-causing isolate of Paramarasmius palmivorus.</title>
        <authorList>
            <person name="Baruah I.K."/>
            <person name="Bukari Y."/>
            <person name="Amoako-Attah I."/>
            <person name="Meinhardt L.W."/>
            <person name="Bailey B.A."/>
            <person name="Cohen S.P."/>
        </authorList>
    </citation>
    <scope>NUCLEOTIDE SEQUENCE [LARGE SCALE GENOMIC DNA]</scope>
    <source>
        <strain evidence="2 3">GH-12</strain>
    </source>
</reference>
<gene>
    <name evidence="2" type="ORF">VNI00_010716</name>
</gene>
<dbReference type="EMBL" id="JAYKXP010000044">
    <property type="protein sequence ID" value="KAK7037755.1"/>
    <property type="molecule type" value="Genomic_DNA"/>
</dbReference>